<organism evidence="2 3">
    <name type="scientific">Halorubrum rubrum</name>
    <dbReference type="NCBI Taxonomy" id="1126240"/>
    <lineage>
        <taxon>Archaea</taxon>
        <taxon>Methanobacteriati</taxon>
        <taxon>Methanobacteriota</taxon>
        <taxon>Stenosarchaea group</taxon>
        <taxon>Halobacteria</taxon>
        <taxon>Halobacteriales</taxon>
        <taxon>Haloferacaceae</taxon>
        <taxon>Halorubrum</taxon>
    </lineage>
</organism>
<evidence type="ECO:0008006" key="4">
    <source>
        <dbReference type="Google" id="ProtNLM"/>
    </source>
</evidence>
<name>A0ABD5R3V2_9EURY</name>
<dbReference type="Proteomes" id="UP001596118">
    <property type="component" value="Unassembled WGS sequence"/>
</dbReference>
<keyword evidence="1" id="KW-0175">Coiled coil</keyword>
<evidence type="ECO:0000313" key="2">
    <source>
        <dbReference type="EMBL" id="MFC5279578.1"/>
    </source>
</evidence>
<dbReference type="EMBL" id="JBHSKY010000015">
    <property type="protein sequence ID" value="MFC5279578.1"/>
    <property type="molecule type" value="Genomic_DNA"/>
</dbReference>
<evidence type="ECO:0000313" key="3">
    <source>
        <dbReference type="Proteomes" id="UP001596118"/>
    </source>
</evidence>
<evidence type="ECO:0000256" key="1">
    <source>
        <dbReference type="SAM" id="Coils"/>
    </source>
</evidence>
<feature type="coiled-coil region" evidence="1">
    <location>
        <begin position="886"/>
        <end position="913"/>
    </location>
</feature>
<protein>
    <recommendedName>
        <fullName evidence="4">HEAT repeat domain-containing protein</fullName>
    </recommendedName>
</protein>
<gene>
    <name evidence="2" type="ORF">ACFPM1_12540</name>
</gene>
<comment type="caution">
    <text evidence="2">The sequence shown here is derived from an EMBL/GenBank/DDBJ whole genome shotgun (WGS) entry which is preliminary data.</text>
</comment>
<accession>A0ABD5R3V2</accession>
<proteinExistence type="predicted"/>
<dbReference type="AlphaFoldDB" id="A0ABD5R3V2"/>
<sequence>MPDFDRIAELADGFPSFAVMIARNAAKSEEPLDNLLEIGDETLINKLIGSENMGEQELKKHRRVLEVFALFDKVEWKLENEERSEEARWLAEVAGFEEHEEEIEFNEIVDYQRERGILTGEYYLSVSPLPLATHLLGSWLRKHGKTEIEELFEQMPPQMFSRFGERIPYMAAYRPGRQWIAERLSQDGMFYENDGDLLTTDWGSHLFKQFAEAAPREAIKPLEHFIEQKSVNELLEFTTGRRNIVRSIQYMVVWDDTFKRAAKILLNLAEAENEEYANNASGIFTNLFSPGWGKLAPTETAPQERLTVLEEAIRSDSEKRQLLAVKAAGVGLQNPNRITKTVGPEYQGARESPDLWQPETYGDLFDYYRSVWEFLQEELDEMPEQVRGEAVEVMLDAVRGLAKLHPSLSQMIRSSLEEFSEYDWVDNGRVIRTSVDLVHYDSDELEDIEEAEEWRSFVVDISEDSFETQLERYVGLNLLADDDVYEEKLGELAAKAIEGPQKLESQLDWLATSVPNQYRAREFGYEVGTRDENNSFLSDILAEIDQAQDDDRSISFLSGYLSALHERDEAARQEVFDDIQQNDRLRPYLVDLIRLSAVTPRDAERIVELIQEGEVSASSLRGLEMGGVSRNFEEQTFREIVELLLEIGADEAATILPTFFHYYVYPDEAPELPEELTLELLTHPAFVEPEQDIVVRQGISHDWKEIAHEYIQQHPDHIDDVLETILDILGDRGSIIGGSPEIKELLYDILRDQPERTWNKITTVLDERDERLVPLFHWFRGDAPRIDDKPIEYVPPTHIWEWIEDNEEVNAILAARIVPAEFFHSNERICLAQELLKRYGDREDVRNELSANYHTGSWMGPESKHYQQKKDQLELFKEDESNENVLRWINDEIDALEEQIEQAKKNEERLGFDSD</sequence>
<keyword evidence="3" id="KW-1185">Reference proteome</keyword>
<dbReference type="RefSeq" id="WP_256411509.1">
    <property type="nucleotide sequence ID" value="NZ_JANHDM010000004.1"/>
</dbReference>
<reference evidence="2 3" key="1">
    <citation type="journal article" date="2019" name="Int. J. Syst. Evol. Microbiol.">
        <title>The Global Catalogue of Microorganisms (GCM) 10K type strain sequencing project: providing services to taxonomists for standard genome sequencing and annotation.</title>
        <authorList>
            <consortium name="The Broad Institute Genomics Platform"/>
            <consortium name="The Broad Institute Genome Sequencing Center for Infectious Disease"/>
            <person name="Wu L."/>
            <person name="Ma J."/>
        </authorList>
    </citation>
    <scope>NUCLEOTIDE SEQUENCE [LARGE SCALE GENOMIC DNA]</scope>
    <source>
        <strain evidence="2 3">CGMCC 1.12124</strain>
    </source>
</reference>